<sequence length="315" mass="35148">MTRKRSYEGRGRYATSSQLAGQKTQPDQITICCSQATAEGPQQAFGFTLEPQPGQRLTANPPRPNLTGPQDLLQITTGVTGSPTVSAREFHTFLQVKSKFIDWFRNRVEKYGFVEGQDFVRVTQERVTLGGEGFSKNLEKGGRPEIDYALTLDMAKELAMVQNNSQGRAARQYFIDCEKRLRAIAGAAPAPASTTDPALLQLLTRQQAQIDRLQHTVDGMLHQRPPLTQPGNPPQPVRLRQLITRQIGAYAVRTNLTLRDTYAYFYQRLLAVHGIDVFALGKPLSGSFLDALDQAGHLRCLYTLVIDETHQAEEY</sequence>
<evidence type="ECO:0000259" key="2">
    <source>
        <dbReference type="Pfam" id="PF08346"/>
    </source>
</evidence>
<evidence type="ECO:0000313" key="3">
    <source>
        <dbReference type="EMBL" id="MBO0953249.1"/>
    </source>
</evidence>
<accession>A0ABS3JVN9</accession>
<gene>
    <name evidence="3" type="ORF">J2I46_32055</name>
</gene>
<dbReference type="Proteomes" id="UP000664628">
    <property type="component" value="Unassembled WGS sequence"/>
</dbReference>
<reference evidence="3 4" key="1">
    <citation type="submission" date="2021-03" db="EMBL/GenBank/DDBJ databases">
        <title>Fibrella sp. HMF5405 genome sequencing and assembly.</title>
        <authorList>
            <person name="Kang H."/>
            <person name="Kim H."/>
            <person name="Bae S."/>
            <person name="Joh K."/>
        </authorList>
    </citation>
    <scope>NUCLEOTIDE SEQUENCE [LARGE SCALE GENOMIC DNA]</scope>
    <source>
        <strain evidence="3 4">HMF5405</strain>
    </source>
</reference>
<feature type="compositionally biased region" description="Basic and acidic residues" evidence="1">
    <location>
        <begin position="1"/>
        <end position="11"/>
    </location>
</feature>
<evidence type="ECO:0000313" key="4">
    <source>
        <dbReference type="Proteomes" id="UP000664628"/>
    </source>
</evidence>
<comment type="caution">
    <text evidence="3">The sequence shown here is derived from an EMBL/GenBank/DDBJ whole genome shotgun (WGS) entry which is preliminary data.</text>
</comment>
<dbReference type="EMBL" id="JAFMYW010000027">
    <property type="protein sequence ID" value="MBO0953249.1"/>
    <property type="molecule type" value="Genomic_DNA"/>
</dbReference>
<dbReference type="InterPro" id="IPR013557">
    <property type="entry name" value="AntA/B_antirep"/>
</dbReference>
<keyword evidence="4" id="KW-1185">Reference proteome</keyword>
<dbReference type="Pfam" id="PF08346">
    <property type="entry name" value="AntA"/>
    <property type="match status" value="1"/>
</dbReference>
<evidence type="ECO:0000256" key="1">
    <source>
        <dbReference type="SAM" id="MobiDB-lite"/>
    </source>
</evidence>
<protein>
    <submittedName>
        <fullName evidence="3">AntA/AntB antirepressor family protein</fullName>
    </submittedName>
</protein>
<feature type="domain" description="AntA/AntB antirepressor" evidence="2">
    <location>
        <begin position="85"/>
        <end position="164"/>
    </location>
</feature>
<proteinExistence type="predicted"/>
<feature type="compositionally biased region" description="Polar residues" evidence="1">
    <location>
        <begin position="14"/>
        <end position="25"/>
    </location>
</feature>
<feature type="region of interest" description="Disordered" evidence="1">
    <location>
        <begin position="1"/>
        <end position="25"/>
    </location>
</feature>
<organism evidence="3 4">
    <name type="scientific">Fibrella forsythiae</name>
    <dbReference type="NCBI Taxonomy" id="2817061"/>
    <lineage>
        <taxon>Bacteria</taxon>
        <taxon>Pseudomonadati</taxon>
        <taxon>Bacteroidota</taxon>
        <taxon>Cytophagia</taxon>
        <taxon>Cytophagales</taxon>
        <taxon>Spirosomataceae</taxon>
        <taxon>Fibrella</taxon>
    </lineage>
</organism>
<name>A0ABS3JVN9_9BACT</name>